<accession>K8XUD7</accession>
<name>K8XUD7_9LEPT</name>
<gene>
    <name evidence="1" type="ORF">LSS_19640</name>
</gene>
<proteinExistence type="predicted"/>
<evidence type="ECO:0000313" key="2">
    <source>
        <dbReference type="Proteomes" id="UP000035800"/>
    </source>
</evidence>
<dbReference type="KEGG" id="lst:LSS_19640"/>
<evidence type="ECO:0000313" key="1">
    <source>
        <dbReference type="EMBL" id="EKT85029.1"/>
    </source>
</evidence>
<reference evidence="1 2" key="1">
    <citation type="journal article" date="2012" name="Gene">
        <title>Sequence of Leptospira santarosai serovar Shermani genome and prediction of virulence-associated genes.</title>
        <authorList>
            <person name="Chou L.F."/>
            <person name="Chen Y.T."/>
            <person name="Lu C.W."/>
            <person name="Ko Y.C."/>
            <person name="Tang C.Y."/>
            <person name="Pan M.J."/>
            <person name="Tian Y.C."/>
            <person name="Chiu C.H."/>
            <person name="Hung C.C."/>
            <person name="Yang C.W."/>
        </authorList>
    </citation>
    <scope>NUCLEOTIDE SEQUENCE [LARGE SCALE GENOMIC DNA]</scope>
    <source>
        <strain evidence="1">LT 821</strain>
    </source>
</reference>
<dbReference type="AlphaFoldDB" id="K8XUD7"/>
<organism evidence="1 2">
    <name type="scientific">Leptospira santarosai serovar Shermani str. LT 821</name>
    <dbReference type="NCBI Taxonomy" id="758847"/>
    <lineage>
        <taxon>Bacteria</taxon>
        <taxon>Pseudomonadati</taxon>
        <taxon>Spirochaetota</taxon>
        <taxon>Spirochaetia</taxon>
        <taxon>Leptospirales</taxon>
        <taxon>Leptospiraceae</taxon>
        <taxon>Leptospira</taxon>
    </lineage>
</organism>
<dbReference type="Proteomes" id="UP000035800">
    <property type="component" value="Chromosome I"/>
</dbReference>
<dbReference type="STRING" id="758847.LSS_19640"/>
<reference evidence="1 2" key="2">
    <citation type="journal article" date="2014" name="Emerg. Microbes Infect.">
        <title>Potential impact on kidney infection: a whole-genome analysis of Leptospira santarosai serovar Shermani.</title>
        <authorList>
            <person name="Chou L.F."/>
            <person name="Chen T.W."/>
            <person name="Ko Y.C."/>
            <person name="Pan M.J."/>
            <person name="Tian Y.C."/>
            <person name="Chiu C.H."/>
            <person name="Tang P."/>
            <person name="Hung C.C."/>
            <person name="Yang C.W."/>
        </authorList>
    </citation>
    <scope>NUCLEOTIDE SEQUENCE</scope>
    <source>
        <strain evidence="1 2">LT 821</strain>
    </source>
</reference>
<dbReference type="EMBL" id="CP006694">
    <property type="protein sequence ID" value="EKT85029.1"/>
    <property type="molecule type" value="Genomic_DNA"/>
</dbReference>
<protein>
    <submittedName>
        <fullName evidence="1">Uncharacterized protein</fullName>
    </submittedName>
</protein>
<sequence>MEKTISYVNFFPDLCNERKVEFRKTDRFGIYRLS</sequence>